<dbReference type="PANTHER" id="PTHR38453:SF1">
    <property type="entry name" value="CYTOPLASMIC PROTEIN"/>
    <property type="match status" value="1"/>
</dbReference>
<dbReference type="RefSeq" id="WP_184090556.1">
    <property type="nucleotide sequence ID" value="NZ_JACIJF010000015.1"/>
</dbReference>
<evidence type="ECO:0000313" key="2">
    <source>
        <dbReference type="Proteomes" id="UP000527143"/>
    </source>
</evidence>
<evidence type="ECO:0000313" key="1">
    <source>
        <dbReference type="EMBL" id="MBB5712278.1"/>
    </source>
</evidence>
<protein>
    <submittedName>
        <fullName evidence="1">Uncharacterized short protein YbdD (DUF466 family)</fullName>
    </submittedName>
</protein>
<keyword evidence="2" id="KW-1185">Reference proteome</keyword>
<accession>A0A840YLN3</accession>
<dbReference type="PANTHER" id="PTHR38453">
    <property type="entry name" value="CYTOPLASMIC PROTEIN-RELATED"/>
    <property type="match status" value="1"/>
</dbReference>
<reference evidence="1 2" key="1">
    <citation type="submission" date="2020-08" db="EMBL/GenBank/DDBJ databases">
        <title>Genomic Encyclopedia of Type Strains, Phase IV (KMG-IV): sequencing the most valuable type-strain genomes for metagenomic binning, comparative biology and taxonomic classification.</title>
        <authorList>
            <person name="Goeker M."/>
        </authorList>
    </citation>
    <scope>NUCLEOTIDE SEQUENCE [LARGE SCALE GENOMIC DNA]</scope>
    <source>
        <strain evidence="1 2">DSM 26736</strain>
    </source>
</reference>
<name>A0A840YLN3_9SPHN</name>
<comment type="caution">
    <text evidence="1">The sequence shown here is derived from an EMBL/GenBank/DDBJ whole genome shotgun (WGS) entry which is preliminary data.</text>
</comment>
<dbReference type="Pfam" id="PF04328">
    <property type="entry name" value="Sel_put"/>
    <property type="match status" value="1"/>
</dbReference>
<dbReference type="InterPro" id="IPR007423">
    <property type="entry name" value="Sel_put"/>
</dbReference>
<gene>
    <name evidence="1" type="ORF">FHT02_003536</name>
</gene>
<dbReference type="Proteomes" id="UP000527143">
    <property type="component" value="Unassembled WGS sequence"/>
</dbReference>
<dbReference type="AlphaFoldDB" id="A0A840YLN3"/>
<proteinExistence type="predicted"/>
<organism evidence="1 2">
    <name type="scientific">Sphingomonas xinjiangensis</name>
    <dbReference type="NCBI Taxonomy" id="643568"/>
    <lineage>
        <taxon>Bacteria</taxon>
        <taxon>Pseudomonadati</taxon>
        <taxon>Pseudomonadota</taxon>
        <taxon>Alphaproteobacteria</taxon>
        <taxon>Sphingomonadales</taxon>
        <taxon>Sphingomonadaceae</taxon>
        <taxon>Sphingomonas</taxon>
    </lineage>
</organism>
<sequence length="61" mass="7099">MIRRLLARAAETARLMIGQPPYEAYCTHMAQTHPGEPVMTRAEFFRNRQDARFNSRNGRCC</sequence>
<dbReference type="EMBL" id="JACIJF010000015">
    <property type="protein sequence ID" value="MBB5712278.1"/>
    <property type="molecule type" value="Genomic_DNA"/>
</dbReference>